<dbReference type="AlphaFoldDB" id="A0A1K2I033"/>
<sequence length="131" mass="13806">MSFKPTLLAPLALALCLSAPVPALAQPDGVPPLADQLLWCGSAMFWLAGDAEEDGKAEDMETFDGWSEALTGAGVTLLEEAGMDGDAIAALIDDYDVEVLEQMAQETMRYDPLACFSLIEPVDGAPAQEAT</sequence>
<keyword evidence="1" id="KW-0732">Signal</keyword>
<dbReference type="RefSeq" id="WP_143145768.1">
    <property type="nucleotide sequence ID" value="NZ_FPKU01000002.1"/>
</dbReference>
<dbReference type="STRING" id="665118.SAMN02983003_2290"/>
<gene>
    <name evidence="2" type="ORF">SAMN02983003_2290</name>
</gene>
<keyword evidence="3" id="KW-1185">Reference proteome</keyword>
<name>A0A1K2I033_9HYPH</name>
<evidence type="ECO:0000313" key="3">
    <source>
        <dbReference type="Proteomes" id="UP000183447"/>
    </source>
</evidence>
<evidence type="ECO:0008006" key="4">
    <source>
        <dbReference type="Google" id="ProtNLM"/>
    </source>
</evidence>
<accession>A0A1K2I033</accession>
<reference evidence="2 3" key="1">
    <citation type="submission" date="2016-11" db="EMBL/GenBank/DDBJ databases">
        <authorList>
            <person name="Jaros S."/>
            <person name="Januszkiewicz K."/>
            <person name="Wedrychowicz H."/>
        </authorList>
    </citation>
    <scope>NUCLEOTIDE SEQUENCE [LARGE SCALE GENOMIC DNA]</scope>
    <source>
        <strain evidence="2 3">ATCC 23634</strain>
    </source>
</reference>
<feature type="chain" id="PRO_5012746852" description="HdeA/HdeB family protein" evidence="1">
    <location>
        <begin position="26"/>
        <end position="131"/>
    </location>
</feature>
<dbReference type="OrthoDB" id="7950290at2"/>
<dbReference type="Proteomes" id="UP000183447">
    <property type="component" value="Unassembled WGS sequence"/>
</dbReference>
<evidence type="ECO:0000256" key="1">
    <source>
        <dbReference type="SAM" id="SignalP"/>
    </source>
</evidence>
<proteinExistence type="predicted"/>
<organism evidence="2 3">
    <name type="scientific">Devosia enhydra</name>
    <dbReference type="NCBI Taxonomy" id="665118"/>
    <lineage>
        <taxon>Bacteria</taxon>
        <taxon>Pseudomonadati</taxon>
        <taxon>Pseudomonadota</taxon>
        <taxon>Alphaproteobacteria</taxon>
        <taxon>Hyphomicrobiales</taxon>
        <taxon>Devosiaceae</taxon>
        <taxon>Devosia</taxon>
    </lineage>
</organism>
<protein>
    <recommendedName>
        <fullName evidence="4">HdeA/HdeB family protein</fullName>
    </recommendedName>
</protein>
<feature type="signal peptide" evidence="1">
    <location>
        <begin position="1"/>
        <end position="25"/>
    </location>
</feature>
<evidence type="ECO:0000313" key="2">
    <source>
        <dbReference type="EMBL" id="SFZ84930.1"/>
    </source>
</evidence>
<dbReference type="EMBL" id="FPKU01000002">
    <property type="protein sequence ID" value="SFZ84930.1"/>
    <property type="molecule type" value="Genomic_DNA"/>
</dbReference>